<dbReference type="InterPro" id="IPR012944">
    <property type="entry name" value="SusD_RagB_dom"/>
</dbReference>
<dbReference type="InterPro" id="IPR011990">
    <property type="entry name" value="TPR-like_helical_dom_sf"/>
</dbReference>
<comment type="similarity">
    <text evidence="2">Belongs to the SusD family.</text>
</comment>
<evidence type="ECO:0000259" key="8">
    <source>
        <dbReference type="Pfam" id="PF14322"/>
    </source>
</evidence>
<dbReference type="Pfam" id="PF14322">
    <property type="entry name" value="SusD-like_3"/>
    <property type="match status" value="1"/>
</dbReference>
<protein>
    <submittedName>
        <fullName evidence="9">RagB/SusD family nutrient uptake outer membrane protein</fullName>
    </submittedName>
</protein>
<feature type="signal peptide" evidence="6">
    <location>
        <begin position="1"/>
        <end position="23"/>
    </location>
</feature>
<dbReference type="Gene3D" id="1.25.40.390">
    <property type="match status" value="1"/>
</dbReference>
<comment type="subcellular location">
    <subcellularLocation>
        <location evidence="1">Cell outer membrane</location>
    </subcellularLocation>
</comment>
<comment type="caution">
    <text evidence="9">The sequence shown here is derived from an EMBL/GenBank/DDBJ whole genome shotgun (WGS) entry which is preliminary data.</text>
</comment>
<keyword evidence="10" id="KW-1185">Reference proteome</keyword>
<gene>
    <name evidence="9" type="ORF">ACFQ0S_05035</name>
</gene>
<dbReference type="RefSeq" id="WP_379754748.1">
    <property type="nucleotide sequence ID" value="NZ_JBHSYB010000012.1"/>
</dbReference>
<feature type="chain" id="PRO_5046990709" evidence="6">
    <location>
        <begin position="24"/>
        <end position="545"/>
    </location>
</feature>
<evidence type="ECO:0000256" key="1">
    <source>
        <dbReference type="ARBA" id="ARBA00004442"/>
    </source>
</evidence>
<dbReference type="InterPro" id="IPR033985">
    <property type="entry name" value="SusD-like_N"/>
</dbReference>
<feature type="domain" description="SusD-like N-terminal" evidence="8">
    <location>
        <begin position="102"/>
        <end position="244"/>
    </location>
</feature>
<dbReference type="SUPFAM" id="SSF48452">
    <property type="entry name" value="TPR-like"/>
    <property type="match status" value="1"/>
</dbReference>
<dbReference type="Gene3D" id="1.25.40.10">
    <property type="entry name" value="Tetratricopeptide repeat domain"/>
    <property type="match status" value="1"/>
</dbReference>
<evidence type="ECO:0000256" key="6">
    <source>
        <dbReference type="SAM" id="SignalP"/>
    </source>
</evidence>
<keyword evidence="3 6" id="KW-0732">Signal</keyword>
<dbReference type="Pfam" id="PF07980">
    <property type="entry name" value="SusD_RagB"/>
    <property type="match status" value="1"/>
</dbReference>
<keyword evidence="5" id="KW-0998">Cell outer membrane</keyword>
<evidence type="ECO:0000313" key="9">
    <source>
        <dbReference type="EMBL" id="MFD0983837.1"/>
    </source>
</evidence>
<evidence type="ECO:0000313" key="10">
    <source>
        <dbReference type="Proteomes" id="UP001597051"/>
    </source>
</evidence>
<reference evidence="10" key="1">
    <citation type="journal article" date="2019" name="Int. J. Syst. Evol. Microbiol.">
        <title>The Global Catalogue of Microorganisms (GCM) 10K type strain sequencing project: providing services to taxonomists for standard genome sequencing and annotation.</title>
        <authorList>
            <consortium name="The Broad Institute Genomics Platform"/>
            <consortium name="The Broad Institute Genome Sequencing Center for Infectious Disease"/>
            <person name="Wu L."/>
            <person name="Ma J."/>
        </authorList>
    </citation>
    <scope>NUCLEOTIDE SEQUENCE [LARGE SCALE GENOMIC DNA]</scope>
    <source>
        <strain evidence="10">CECT 7649</strain>
    </source>
</reference>
<proteinExistence type="inferred from homology"/>
<dbReference type="CDD" id="cd08977">
    <property type="entry name" value="SusD"/>
    <property type="match status" value="1"/>
</dbReference>
<dbReference type="Gene3D" id="1.10.3780.10">
    <property type="entry name" value="SusD-like"/>
    <property type="match status" value="1"/>
</dbReference>
<sequence length="545" mass="60677">MKNIKLNSLGLLFSLLLISSCTDDLNTENKIDISPDEVKGGGSAFIIGSMSKVYSTFALSGSNGPGSTDTPGDDAGESPFLRGIINLEDFTADGMKNRWGDNGLDQLTTTSNWDENNKFFRYVYNRVYYTVPQANRLIDIIKKEPDLPNKEQLVSEMRFLRSLAYFYLIDCFGKGTLLTEADLGVTEPKSESTREELFKFVTKELTDICDAELTSSADKLLPFTNTYGRANRSVARMLLAKLYLNAEVYIGENKYAQAYKYSKLVIDEGGYKLADNFRSLFCRDNNITDAKNEIIYPLIADPLDSQSYGNTTYLINGSLSSATMNPIDFGNPGGDNNAWGGHRATKAWYGLFANSAQGLAESSDDRARLFFTNYTSTDLTKRHNYEMTDYKLWVDGFPSIKFVNTNFSGIPVSPILFAGTDFPLYRLADAYLMLAESILRGGGGTTGDALFYVNAIRTRSNATPISASELSLDFILDERARELNFEGHRRTDLIRYGKFTGGSYLWPWKGGVKDGNTIPAHYNLFPIPLKAIQANPKLTQNPGYN</sequence>
<feature type="domain" description="RagB/SusD" evidence="7">
    <location>
        <begin position="416"/>
        <end position="544"/>
    </location>
</feature>
<name>A0ABW3J2M9_9FLAO</name>
<evidence type="ECO:0000256" key="5">
    <source>
        <dbReference type="ARBA" id="ARBA00023237"/>
    </source>
</evidence>
<dbReference type="PROSITE" id="PS51257">
    <property type="entry name" value="PROKAR_LIPOPROTEIN"/>
    <property type="match status" value="1"/>
</dbReference>
<keyword evidence="4" id="KW-0472">Membrane</keyword>
<evidence type="ECO:0000256" key="3">
    <source>
        <dbReference type="ARBA" id="ARBA00022729"/>
    </source>
</evidence>
<dbReference type="EMBL" id="JBHTIZ010000011">
    <property type="protein sequence ID" value="MFD0983837.1"/>
    <property type="molecule type" value="Genomic_DNA"/>
</dbReference>
<accession>A0ABW3J2M9</accession>
<dbReference type="Proteomes" id="UP001597051">
    <property type="component" value="Unassembled WGS sequence"/>
</dbReference>
<organism evidence="9 10">
    <name type="scientific">Flavobacterium myungsuense</name>
    <dbReference type="NCBI Taxonomy" id="651823"/>
    <lineage>
        <taxon>Bacteria</taxon>
        <taxon>Pseudomonadati</taxon>
        <taxon>Bacteroidota</taxon>
        <taxon>Flavobacteriia</taxon>
        <taxon>Flavobacteriales</taxon>
        <taxon>Flavobacteriaceae</taxon>
        <taxon>Flavobacterium</taxon>
    </lineage>
</organism>
<evidence type="ECO:0000256" key="4">
    <source>
        <dbReference type="ARBA" id="ARBA00023136"/>
    </source>
</evidence>
<evidence type="ECO:0000256" key="2">
    <source>
        <dbReference type="ARBA" id="ARBA00006275"/>
    </source>
</evidence>
<evidence type="ECO:0000259" key="7">
    <source>
        <dbReference type="Pfam" id="PF07980"/>
    </source>
</evidence>